<dbReference type="STRING" id="156980.SAMN04489745_1278"/>
<evidence type="ECO:0000313" key="2">
    <source>
        <dbReference type="EMBL" id="SEB79889.1"/>
    </source>
</evidence>
<sequence length="215" mass="22279">MAIPYPAPSQQPSHPLNYWLDPELARVSPPNAPSRLRQLADTQGTLSAAWSSAIGMGPVLILAGAFITVMTGALAAVLVLGILGAVLLVLGLIFWKRVRSALPDTSRTLISRGPGSARGGLIMAGFLALVLGGVLATMAPGMASRGAATVTGLVGAYVLFVLVLTACIAVPSAIQGRARESFRKRATTDPALRSLLEQDVATWRDPVGNASYGPL</sequence>
<dbReference type="EMBL" id="FNSN01000003">
    <property type="protein sequence ID" value="SEB79889.1"/>
    <property type="molecule type" value="Genomic_DNA"/>
</dbReference>
<keyword evidence="1" id="KW-0472">Membrane</keyword>
<feature type="transmembrane region" description="Helical" evidence="1">
    <location>
        <begin position="73"/>
        <end position="95"/>
    </location>
</feature>
<dbReference type="Proteomes" id="UP000182652">
    <property type="component" value="Unassembled WGS sequence"/>
</dbReference>
<feature type="transmembrane region" description="Helical" evidence="1">
    <location>
        <begin position="116"/>
        <end position="138"/>
    </location>
</feature>
<reference evidence="2 3" key="1">
    <citation type="submission" date="2016-10" db="EMBL/GenBank/DDBJ databases">
        <authorList>
            <person name="de Groot N.N."/>
        </authorList>
    </citation>
    <scope>NUCLEOTIDE SEQUENCE [LARGE SCALE GENOMIC DNA]</scope>
    <source>
        <strain evidence="2 3">DSM 10495</strain>
    </source>
</reference>
<evidence type="ECO:0000256" key="1">
    <source>
        <dbReference type="SAM" id="Phobius"/>
    </source>
</evidence>
<protein>
    <submittedName>
        <fullName evidence="2">Uncharacterized protein</fullName>
    </submittedName>
</protein>
<feature type="transmembrane region" description="Helical" evidence="1">
    <location>
        <begin position="150"/>
        <end position="174"/>
    </location>
</feature>
<accession>A0A1H4MA34</accession>
<organism evidence="2 3">
    <name type="scientific">Arthrobacter woluwensis</name>
    <dbReference type="NCBI Taxonomy" id="156980"/>
    <lineage>
        <taxon>Bacteria</taxon>
        <taxon>Bacillati</taxon>
        <taxon>Actinomycetota</taxon>
        <taxon>Actinomycetes</taxon>
        <taxon>Micrococcales</taxon>
        <taxon>Micrococcaceae</taxon>
        <taxon>Arthrobacter</taxon>
    </lineage>
</organism>
<gene>
    <name evidence="2" type="ORF">SAMN04489745_1278</name>
</gene>
<feature type="transmembrane region" description="Helical" evidence="1">
    <location>
        <begin position="45"/>
        <end position="67"/>
    </location>
</feature>
<dbReference type="AlphaFoldDB" id="A0A1H4MA34"/>
<keyword evidence="1" id="KW-0812">Transmembrane</keyword>
<keyword evidence="3" id="KW-1185">Reference proteome</keyword>
<dbReference type="RefSeq" id="WP_066211393.1">
    <property type="nucleotide sequence ID" value="NZ_FNSN01000003.1"/>
</dbReference>
<name>A0A1H4MA34_9MICC</name>
<keyword evidence="1" id="KW-1133">Transmembrane helix</keyword>
<evidence type="ECO:0000313" key="3">
    <source>
        <dbReference type="Proteomes" id="UP000182652"/>
    </source>
</evidence>
<proteinExistence type="predicted"/>